<evidence type="ECO:0000259" key="1">
    <source>
        <dbReference type="Pfam" id="PF21167"/>
    </source>
</evidence>
<dbReference type="InterPro" id="IPR016119">
    <property type="entry name" value="Br/Cl_peroxidase_C"/>
</dbReference>
<name>A0A7C3VHX1_9CYAN</name>
<dbReference type="Gene3D" id="1.10.606.10">
    <property type="entry name" value="Vanadium-containing Chloroperoxidase, domain 2"/>
    <property type="match status" value="1"/>
</dbReference>
<gene>
    <name evidence="3" type="ORF">ENR15_14925</name>
</gene>
<feature type="domain" description="DUF6851" evidence="1">
    <location>
        <begin position="167"/>
        <end position="297"/>
    </location>
</feature>
<dbReference type="CDD" id="cd03398">
    <property type="entry name" value="PAP2_haloperoxidase"/>
    <property type="match status" value="1"/>
</dbReference>
<dbReference type="AlphaFoldDB" id="A0A7C3VHX1"/>
<dbReference type="InterPro" id="IPR049283">
    <property type="entry name" value="DUF6851"/>
</dbReference>
<evidence type="ECO:0000259" key="2">
    <source>
        <dbReference type="Pfam" id="PF22778"/>
    </source>
</evidence>
<dbReference type="PANTHER" id="PTHR34599:SF2">
    <property type="entry name" value="TRAF-TYPE DOMAIN-CONTAINING PROTEIN"/>
    <property type="match status" value="1"/>
</dbReference>
<dbReference type="PANTHER" id="PTHR34599">
    <property type="entry name" value="PEROXIDASE-RELATED"/>
    <property type="match status" value="1"/>
</dbReference>
<reference evidence="3" key="1">
    <citation type="journal article" date="2020" name="mSystems">
        <title>Genome- and Community-Level Interaction Insights into Carbon Utilization and Element Cycling Functions of Hydrothermarchaeota in Hydrothermal Sediment.</title>
        <authorList>
            <person name="Zhou Z."/>
            <person name="Liu Y."/>
            <person name="Xu W."/>
            <person name="Pan J."/>
            <person name="Luo Z.H."/>
            <person name="Li M."/>
        </authorList>
    </citation>
    <scope>NUCLEOTIDE SEQUENCE [LARGE SCALE GENOMIC DNA]</scope>
    <source>
        <strain evidence="3">SpSt-374</strain>
    </source>
</reference>
<evidence type="ECO:0000313" key="3">
    <source>
        <dbReference type="EMBL" id="HGG01894.1"/>
    </source>
</evidence>
<proteinExistence type="predicted"/>
<organism evidence="3">
    <name type="scientific">Planktothricoides sp. SpSt-374</name>
    <dbReference type="NCBI Taxonomy" id="2282167"/>
    <lineage>
        <taxon>Bacteria</taxon>
        <taxon>Bacillati</taxon>
        <taxon>Cyanobacteriota</taxon>
        <taxon>Cyanophyceae</taxon>
        <taxon>Oscillatoriophycideae</taxon>
        <taxon>Oscillatoriales</taxon>
        <taxon>Oscillatoriaceae</taxon>
        <taxon>Planktothricoides</taxon>
    </lineage>
</organism>
<protein>
    <submittedName>
        <fullName evidence="3">Phosphoesterase</fullName>
    </submittedName>
</protein>
<dbReference type="GO" id="GO:0004601">
    <property type="term" value="F:peroxidase activity"/>
    <property type="evidence" value="ECO:0007669"/>
    <property type="project" value="InterPro"/>
</dbReference>
<accession>A0A7C3VHX1</accession>
<dbReference type="Pfam" id="PF22778">
    <property type="entry name" value="VCPO_2nd"/>
    <property type="match status" value="1"/>
</dbReference>
<dbReference type="InterPro" id="IPR055161">
    <property type="entry name" value="NapH1-like_2nd"/>
</dbReference>
<comment type="caution">
    <text evidence="3">The sequence shown here is derived from an EMBL/GenBank/DDBJ whole genome shotgun (WGS) entry which is preliminary data.</text>
</comment>
<dbReference type="EMBL" id="DSPX01000150">
    <property type="protein sequence ID" value="HGG01894.1"/>
    <property type="molecule type" value="Genomic_DNA"/>
</dbReference>
<feature type="domain" description="Vanadium-dependent haloperoxidase NapH1-like second helical-bundle" evidence="2">
    <location>
        <begin position="402"/>
        <end position="576"/>
    </location>
</feature>
<dbReference type="Pfam" id="PF21167">
    <property type="entry name" value="DUF6851"/>
    <property type="match status" value="1"/>
</dbReference>
<dbReference type="SUPFAM" id="SSF48317">
    <property type="entry name" value="Acid phosphatase/Vanadium-dependent haloperoxidase"/>
    <property type="match status" value="1"/>
</dbReference>
<dbReference type="InterPro" id="IPR052559">
    <property type="entry name" value="V-haloperoxidase"/>
</dbReference>
<dbReference type="InterPro" id="IPR036938">
    <property type="entry name" value="PAP2/HPO_sf"/>
</dbReference>
<sequence>MLDINQLFRETDYLHLYSDVAAAVSRGDFDSGRQHFELFGAGESRNPCALFNQIYYLDNYPDVAAAVDRGEFGSALDHYLLFGQMESRDTCAMFNEALYREANPDVAAVIDPLTGGLSSGLEHYIYFGQMEGRDPCARTVVMWDEAAQEAVRRTSPGPTVASRAYGMVHTAMFDAWSAYDEKAIGTQLGDELQRPAAENTTLNKSEAISYAAYRVLTDLFPSQVDMFDQLMAQLGCDSGNISTDTATPAGVGNAAAAALLAFRHEDGSNQLNGYADTTGYQPVNGPDVVNDPNHWQPLRQPLDDPNGRVQRFLTPQWGDVSPFALTSPDQFRPPAPPEFGTPLYEQRTAEVLDLSGNLTDERKIIAEFWEDGAGTSFPPGTWMSFGQFVSQRDGHSLDEDVQMFFALGNAVMDAGIAAWEAKRYYDYVRPVTAIRQLYEGEQVLAWGGPGEGTQLIDGGDWQPYQAVNTPTPPFAEYVSGHSTFSAAAAEILRRFTGSDEFGESYTAPVGSSRFEPGVTPATDITLSWPTFSAAADEAGMSRRYGGIHFQDGDLNGRALGRQVGDAVWNRAQFYIN</sequence>
<dbReference type="Gene3D" id="1.20.144.10">
    <property type="entry name" value="Phosphatidic acid phosphatase type 2/haloperoxidase"/>
    <property type="match status" value="1"/>
</dbReference>